<dbReference type="AlphaFoldDB" id="A0A1I6RVC6"/>
<protein>
    <recommendedName>
        <fullName evidence="3">Dihydroorotate dehydrogenase</fullName>
    </recommendedName>
</protein>
<gene>
    <name evidence="1" type="ORF">SAMN04488040_1540</name>
</gene>
<dbReference type="Proteomes" id="UP000199239">
    <property type="component" value="Unassembled WGS sequence"/>
</dbReference>
<evidence type="ECO:0000313" key="1">
    <source>
        <dbReference type="EMBL" id="SFS68530.1"/>
    </source>
</evidence>
<evidence type="ECO:0008006" key="3">
    <source>
        <dbReference type="Google" id="ProtNLM"/>
    </source>
</evidence>
<proteinExistence type="predicted"/>
<accession>A0A1I6RVC6</accession>
<keyword evidence="2" id="KW-1185">Reference proteome</keyword>
<dbReference type="STRING" id="394264.SAMN04488040_1540"/>
<name>A0A1I6RVC6_9RHOB</name>
<evidence type="ECO:0000313" key="2">
    <source>
        <dbReference type="Proteomes" id="UP000199239"/>
    </source>
</evidence>
<organism evidence="1 2">
    <name type="scientific">Sulfitobacter marinus</name>
    <dbReference type="NCBI Taxonomy" id="394264"/>
    <lineage>
        <taxon>Bacteria</taxon>
        <taxon>Pseudomonadati</taxon>
        <taxon>Pseudomonadota</taxon>
        <taxon>Alphaproteobacteria</taxon>
        <taxon>Rhodobacterales</taxon>
        <taxon>Roseobacteraceae</taxon>
        <taxon>Sulfitobacter</taxon>
    </lineage>
</organism>
<dbReference type="RefSeq" id="WP_245764205.1">
    <property type="nucleotide sequence ID" value="NZ_FPAJ01000002.1"/>
</dbReference>
<dbReference type="EMBL" id="FPAJ01000002">
    <property type="protein sequence ID" value="SFS68530.1"/>
    <property type="molecule type" value="Genomic_DNA"/>
</dbReference>
<reference evidence="2" key="1">
    <citation type="submission" date="2016-10" db="EMBL/GenBank/DDBJ databases">
        <authorList>
            <person name="Varghese N."/>
            <person name="Submissions S."/>
        </authorList>
    </citation>
    <scope>NUCLEOTIDE SEQUENCE [LARGE SCALE GENOMIC DNA]</scope>
    <source>
        <strain evidence="2">DSM 23422</strain>
    </source>
</reference>
<sequence>MTKPDTDMLEALFQDARATPPAMPDGLMDRIMADAVAQQPKAKSGGWRAIWQTIGGAPAFGGLVTATAVGFWIGVAPPSNLPDIATQIITGTEYASFDDTSLPDFSAFGWDIEEG</sequence>